<reference evidence="1 2" key="1">
    <citation type="submission" date="2019-09" db="EMBL/GenBank/DDBJ databases">
        <title>A chromosome-level genome assembly of the Chinese tupelo Nyssa sinensis.</title>
        <authorList>
            <person name="Yang X."/>
            <person name="Kang M."/>
            <person name="Yang Y."/>
            <person name="Xiong H."/>
            <person name="Wang M."/>
            <person name="Zhang Z."/>
            <person name="Wang Z."/>
            <person name="Wu H."/>
            <person name="Ma T."/>
            <person name="Liu J."/>
            <person name="Xi Z."/>
        </authorList>
    </citation>
    <scope>NUCLEOTIDE SEQUENCE [LARGE SCALE GENOMIC DNA]</scope>
    <source>
        <strain evidence="1">J267</strain>
        <tissue evidence="1">Leaf</tissue>
    </source>
</reference>
<protein>
    <submittedName>
        <fullName evidence="1">Uncharacterized protein</fullName>
    </submittedName>
</protein>
<dbReference type="Proteomes" id="UP000325577">
    <property type="component" value="Linkage Group LG14"/>
</dbReference>
<dbReference type="EMBL" id="CM018037">
    <property type="protein sequence ID" value="KAA8539065.1"/>
    <property type="molecule type" value="Genomic_DNA"/>
</dbReference>
<dbReference type="AlphaFoldDB" id="A0A5J5B765"/>
<gene>
    <name evidence="1" type="ORF">F0562_025757</name>
</gene>
<proteinExistence type="predicted"/>
<sequence length="160" mass="16469">MEVWSGLGVMAVATTGYGGDVEGLVDGSDFDGGGTAMEMGWTVVGDGGGRLGAVMVEMVRGDDGGDGFNTVAMMMDRLEGRAAVAMEVRLRLEWWVVRILAGVMGGDGGVQWATAEMGCGGDGGDWHSDGRWAVGVAGTGWVFGVAGVDGGDDDDGLQWW</sequence>
<evidence type="ECO:0000313" key="2">
    <source>
        <dbReference type="Proteomes" id="UP000325577"/>
    </source>
</evidence>
<name>A0A5J5B765_9ASTE</name>
<accession>A0A5J5B765</accession>
<evidence type="ECO:0000313" key="1">
    <source>
        <dbReference type="EMBL" id="KAA8539065.1"/>
    </source>
</evidence>
<keyword evidence="2" id="KW-1185">Reference proteome</keyword>
<organism evidence="1 2">
    <name type="scientific">Nyssa sinensis</name>
    <dbReference type="NCBI Taxonomy" id="561372"/>
    <lineage>
        <taxon>Eukaryota</taxon>
        <taxon>Viridiplantae</taxon>
        <taxon>Streptophyta</taxon>
        <taxon>Embryophyta</taxon>
        <taxon>Tracheophyta</taxon>
        <taxon>Spermatophyta</taxon>
        <taxon>Magnoliopsida</taxon>
        <taxon>eudicotyledons</taxon>
        <taxon>Gunneridae</taxon>
        <taxon>Pentapetalae</taxon>
        <taxon>asterids</taxon>
        <taxon>Cornales</taxon>
        <taxon>Nyssaceae</taxon>
        <taxon>Nyssa</taxon>
    </lineage>
</organism>